<dbReference type="SUPFAM" id="SSF50494">
    <property type="entry name" value="Trypsin-like serine proteases"/>
    <property type="match status" value="1"/>
</dbReference>
<evidence type="ECO:0000313" key="2">
    <source>
        <dbReference type="Proteomes" id="UP000641646"/>
    </source>
</evidence>
<dbReference type="AlphaFoldDB" id="A0A926VC85"/>
<dbReference type="Pfam" id="PF13365">
    <property type="entry name" value="Trypsin_2"/>
    <property type="match status" value="1"/>
</dbReference>
<gene>
    <name evidence="1" type="ORF">H6G03_03680</name>
</gene>
<dbReference type="Gene3D" id="2.40.10.10">
    <property type="entry name" value="Trypsin-like serine proteases"/>
    <property type="match status" value="2"/>
</dbReference>
<name>A0A926VC85_9CYAN</name>
<reference evidence="1" key="1">
    <citation type="journal article" date="2015" name="ISME J.">
        <title>Draft Genome Sequence of Streptomyces incarnatus NRRL8089, which Produces the Nucleoside Antibiotic Sinefungin.</title>
        <authorList>
            <person name="Oshima K."/>
            <person name="Hattori M."/>
            <person name="Shimizu H."/>
            <person name="Fukuda K."/>
            <person name="Nemoto M."/>
            <person name="Inagaki K."/>
            <person name="Tamura T."/>
        </authorList>
    </citation>
    <scope>NUCLEOTIDE SEQUENCE</scope>
    <source>
        <strain evidence="1">FACHB-1375</strain>
    </source>
</reference>
<keyword evidence="2" id="KW-1185">Reference proteome</keyword>
<proteinExistence type="predicted"/>
<protein>
    <submittedName>
        <fullName evidence="1">Trypsin-like peptidase domain-containing protein</fullName>
    </submittedName>
</protein>
<dbReference type="PANTHER" id="PTHR43019:SF23">
    <property type="entry name" value="PROTEASE DO-LIKE 5, CHLOROPLASTIC"/>
    <property type="match status" value="1"/>
</dbReference>
<dbReference type="PANTHER" id="PTHR43019">
    <property type="entry name" value="SERINE ENDOPROTEASE DEGS"/>
    <property type="match status" value="1"/>
</dbReference>
<organism evidence="1 2">
    <name type="scientific">Aerosakkonema funiforme FACHB-1375</name>
    <dbReference type="NCBI Taxonomy" id="2949571"/>
    <lineage>
        <taxon>Bacteria</taxon>
        <taxon>Bacillati</taxon>
        <taxon>Cyanobacteriota</taxon>
        <taxon>Cyanophyceae</taxon>
        <taxon>Oscillatoriophycideae</taxon>
        <taxon>Aerosakkonematales</taxon>
        <taxon>Aerosakkonemataceae</taxon>
        <taxon>Aerosakkonema</taxon>
    </lineage>
</organism>
<dbReference type="EMBL" id="JACJPW010000006">
    <property type="protein sequence ID" value="MBD2180222.1"/>
    <property type="molecule type" value="Genomic_DNA"/>
</dbReference>
<dbReference type="Proteomes" id="UP000641646">
    <property type="component" value="Unassembled WGS sequence"/>
</dbReference>
<dbReference type="InterPro" id="IPR009003">
    <property type="entry name" value="Peptidase_S1_PA"/>
</dbReference>
<dbReference type="InterPro" id="IPR043504">
    <property type="entry name" value="Peptidase_S1_PA_chymotrypsin"/>
</dbReference>
<comment type="caution">
    <text evidence="1">The sequence shown here is derived from an EMBL/GenBank/DDBJ whole genome shotgun (WGS) entry which is preliminary data.</text>
</comment>
<reference evidence="1" key="2">
    <citation type="submission" date="2020-08" db="EMBL/GenBank/DDBJ databases">
        <authorList>
            <person name="Chen M."/>
            <person name="Teng W."/>
            <person name="Zhao L."/>
            <person name="Hu C."/>
            <person name="Zhou Y."/>
            <person name="Han B."/>
            <person name="Song L."/>
            <person name="Shu W."/>
        </authorList>
    </citation>
    <scope>NUCLEOTIDE SEQUENCE</scope>
    <source>
        <strain evidence="1">FACHB-1375</strain>
    </source>
</reference>
<accession>A0A926VC85</accession>
<evidence type="ECO:0000313" key="1">
    <source>
        <dbReference type="EMBL" id="MBD2180222.1"/>
    </source>
</evidence>
<sequence>MGGFAIVQLLVGAGNLTPPAPLPCVACFSEGVGRGVQEKSCPPLLVGEGLGERSDLRHLAQITTVRILTGNASGSGAIVQRQGQTYKVLTSWHVVAFSQRYTIITPDGRRYTPTFNPRQLGNNDLAVIQFRSNTNYQVARISTEPTVVGEQVFAAGFPMYQPGTLTTTFDRGIGVFRFTSGAVSLLLPKSLSQGYRLGYTNDIAVGMSGGPIFNSNGLLIGINGRVKNRDPDFGVYAFEDGSEPSPTMLEQMVNSSWGIPISTYLQFVSFIQ</sequence>